<evidence type="ECO:0000313" key="7">
    <source>
        <dbReference type="Proteomes" id="UP000569914"/>
    </source>
</evidence>
<keyword evidence="7" id="KW-1185">Reference proteome</keyword>
<dbReference type="Gene3D" id="3.90.550.10">
    <property type="entry name" value="Spore Coat Polysaccharide Biosynthesis Protein SpsA, Chain A"/>
    <property type="match status" value="1"/>
</dbReference>
<dbReference type="InterPro" id="IPR001173">
    <property type="entry name" value="Glyco_trans_2-like"/>
</dbReference>
<comment type="pathway">
    <text evidence="1">Cell wall biogenesis; cell wall polysaccharide biosynthesis.</text>
</comment>
<evidence type="ECO:0000256" key="1">
    <source>
        <dbReference type="ARBA" id="ARBA00004776"/>
    </source>
</evidence>
<keyword evidence="4 6" id="KW-0808">Transferase</keyword>
<evidence type="ECO:0000256" key="3">
    <source>
        <dbReference type="ARBA" id="ARBA00022676"/>
    </source>
</evidence>
<protein>
    <submittedName>
        <fullName evidence="6">GT2 family glycosyltransferase</fullName>
    </submittedName>
</protein>
<accession>A0A7Y9LEG3</accession>
<dbReference type="EMBL" id="JACCBU010000001">
    <property type="protein sequence ID" value="NYE73021.1"/>
    <property type="molecule type" value="Genomic_DNA"/>
</dbReference>
<organism evidence="6 7">
    <name type="scientific">Microlunatus parietis</name>
    <dbReference type="NCBI Taxonomy" id="682979"/>
    <lineage>
        <taxon>Bacteria</taxon>
        <taxon>Bacillati</taxon>
        <taxon>Actinomycetota</taxon>
        <taxon>Actinomycetes</taxon>
        <taxon>Propionibacteriales</taxon>
        <taxon>Propionibacteriaceae</taxon>
        <taxon>Microlunatus</taxon>
    </lineage>
</organism>
<dbReference type="Proteomes" id="UP000569914">
    <property type="component" value="Unassembled WGS sequence"/>
</dbReference>
<name>A0A7Y9LEG3_9ACTN</name>
<comment type="similarity">
    <text evidence="2">Belongs to the glycosyltransferase 2 family.</text>
</comment>
<evidence type="ECO:0000313" key="6">
    <source>
        <dbReference type="EMBL" id="NYE73021.1"/>
    </source>
</evidence>
<evidence type="ECO:0000259" key="5">
    <source>
        <dbReference type="Pfam" id="PF00535"/>
    </source>
</evidence>
<reference evidence="6 7" key="1">
    <citation type="submission" date="2020-07" db="EMBL/GenBank/DDBJ databases">
        <title>Sequencing the genomes of 1000 actinobacteria strains.</title>
        <authorList>
            <person name="Klenk H.-P."/>
        </authorList>
    </citation>
    <scope>NUCLEOTIDE SEQUENCE [LARGE SCALE GENOMIC DNA]</scope>
    <source>
        <strain evidence="6 7">DSM 22083</strain>
    </source>
</reference>
<dbReference type="Pfam" id="PF00535">
    <property type="entry name" value="Glycos_transf_2"/>
    <property type="match status" value="1"/>
</dbReference>
<sequence>MTDHAVERVAICVVSYNSADQLPGLLASLPAGASGVAWHLVVADNASSDDSVATVRRLAPEATLVQLGRNAGYAAGVNAALAAAAPYTAALVLNPDVRLEPGCLATLVTALRAPGVGIAVPRLIDAAGKLILSQRREPTLARAFADALVGAERAGRTVRFGEVVSDPARYQGEADLDWAEGSTQLISAECLRSCGPWDESFFLYSEETDFDLRAGDHGFAVRYVPAARAVHLEGGSGQTPALWSLLVLNRVRLFRRRNGLPRAVLFWLAILLREASRAVLGRRTSRAAVRRLIDPRSVPRMLGEV</sequence>
<gene>
    <name evidence="6" type="ORF">BKA15_004350</name>
</gene>
<feature type="domain" description="Glycosyltransferase 2-like" evidence="5">
    <location>
        <begin position="11"/>
        <end position="128"/>
    </location>
</feature>
<evidence type="ECO:0000256" key="4">
    <source>
        <dbReference type="ARBA" id="ARBA00022679"/>
    </source>
</evidence>
<dbReference type="PANTHER" id="PTHR43179">
    <property type="entry name" value="RHAMNOSYLTRANSFERASE WBBL"/>
    <property type="match status" value="1"/>
</dbReference>
<dbReference type="AlphaFoldDB" id="A0A7Y9LEG3"/>
<dbReference type="RefSeq" id="WP_179754224.1">
    <property type="nucleotide sequence ID" value="NZ_JACCBU010000001.1"/>
</dbReference>
<evidence type="ECO:0000256" key="2">
    <source>
        <dbReference type="ARBA" id="ARBA00006739"/>
    </source>
</evidence>
<dbReference type="PANTHER" id="PTHR43179:SF12">
    <property type="entry name" value="GALACTOFURANOSYLTRANSFERASE GLFT2"/>
    <property type="match status" value="1"/>
</dbReference>
<comment type="caution">
    <text evidence="6">The sequence shown here is derived from an EMBL/GenBank/DDBJ whole genome shotgun (WGS) entry which is preliminary data.</text>
</comment>
<keyword evidence="3" id="KW-0328">Glycosyltransferase</keyword>
<proteinExistence type="inferred from homology"/>
<dbReference type="SUPFAM" id="SSF53448">
    <property type="entry name" value="Nucleotide-diphospho-sugar transferases"/>
    <property type="match status" value="1"/>
</dbReference>
<dbReference type="GO" id="GO:0016757">
    <property type="term" value="F:glycosyltransferase activity"/>
    <property type="evidence" value="ECO:0007669"/>
    <property type="project" value="UniProtKB-KW"/>
</dbReference>
<dbReference type="InterPro" id="IPR029044">
    <property type="entry name" value="Nucleotide-diphossugar_trans"/>
</dbReference>